<evidence type="ECO:0000313" key="3">
    <source>
        <dbReference type="Proteomes" id="UP000325577"/>
    </source>
</evidence>
<name>A0A5J4ZWT9_9ASTE</name>
<dbReference type="Gene3D" id="2.40.30.10">
    <property type="entry name" value="Translation factors"/>
    <property type="match status" value="1"/>
</dbReference>
<gene>
    <name evidence="2" type="ORF">F0562_012831</name>
</gene>
<protein>
    <submittedName>
        <fullName evidence="2">Uncharacterized protein</fullName>
    </submittedName>
</protein>
<keyword evidence="3" id="KW-1185">Reference proteome</keyword>
<sequence length="137" mass="15071">MGEEETVAEIAEAVGNGTTLPEKIGESMAKKKGEGNDGAKEMEEGFEEIIPLNPGNTFSAEDSHPVPKWENINREILNKIQPKTNFKCYSDPFSIKVGTPICIPQRDFIDIGCIASIENNHKPVDYAKKGQKVPIKV</sequence>
<proteinExistence type="predicted"/>
<organism evidence="2 3">
    <name type="scientific">Nyssa sinensis</name>
    <dbReference type="NCBI Taxonomy" id="561372"/>
    <lineage>
        <taxon>Eukaryota</taxon>
        <taxon>Viridiplantae</taxon>
        <taxon>Streptophyta</taxon>
        <taxon>Embryophyta</taxon>
        <taxon>Tracheophyta</taxon>
        <taxon>Spermatophyta</taxon>
        <taxon>Magnoliopsida</taxon>
        <taxon>eudicotyledons</taxon>
        <taxon>Gunneridae</taxon>
        <taxon>Pentapetalae</taxon>
        <taxon>asterids</taxon>
        <taxon>Cornales</taxon>
        <taxon>Nyssaceae</taxon>
        <taxon>Nyssa</taxon>
    </lineage>
</organism>
<dbReference type="SUPFAM" id="SSF50447">
    <property type="entry name" value="Translation proteins"/>
    <property type="match status" value="1"/>
</dbReference>
<dbReference type="OrthoDB" id="4928at2759"/>
<dbReference type="EMBL" id="CM018048">
    <property type="protein sequence ID" value="KAA8522158.1"/>
    <property type="molecule type" value="Genomic_DNA"/>
</dbReference>
<feature type="compositionally biased region" description="Basic and acidic residues" evidence="1">
    <location>
        <begin position="23"/>
        <end position="41"/>
    </location>
</feature>
<evidence type="ECO:0000256" key="1">
    <source>
        <dbReference type="SAM" id="MobiDB-lite"/>
    </source>
</evidence>
<evidence type="ECO:0000313" key="2">
    <source>
        <dbReference type="EMBL" id="KAA8522158.1"/>
    </source>
</evidence>
<accession>A0A5J4ZWT9</accession>
<dbReference type="AlphaFoldDB" id="A0A5J4ZWT9"/>
<feature type="region of interest" description="Disordered" evidence="1">
    <location>
        <begin position="14"/>
        <end position="41"/>
    </location>
</feature>
<reference evidence="2 3" key="1">
    <citation type="submission" date="2019-09" db="EMBL/GenBank/DDBJ databases">
        <title>A chromosome-level genome assembly of the Chinese tupelo Nyssa sinensis.</title>
        <authorList>
            <person name="Yang X."/>
            <person name="Kang M."/>
            <person name="Yang Y."/>
            <person name="Xiong H."/>
            <person name="Wang M."/>
            <person name="Zhang Z."/>
            <person name="Wang Z."/>
            <person name="Wu H."/>
            <person name="Ma T."/>
            <person name="Liu J."/>
            <person name="Xi Z."/>
        </authorList>
    </citation>
    <scope>NUCLEOTIDE SEQUENCE [LARGE SCALE GENOMIC DNA]</scope>
    <source>
        <strain evidence="2">J267</strain>
        <tissue evidence="2">Leaf</tissue>
    </source>
</reference>
<dbReference type="Proteomes" id="UP000325577">
    <property type="component" value="Linkage Group LG5"/>
</dbReference>
<dbReference type="InterPro" id="IPR009000">
    <property type="entry name" value="Transl_B-barrel_sf"/>
</dbReference>